<dbReference type="GO" id="GO:0000423">
    <property type="term" value="P:mitophagy"/>
    <property type="evidence" value="ECO:0007669"/>
    <property type="project" value="TreeGrafter"/>
</dbReference>
<feature type="region of interest" description="Disordered" evidence="1">
    <location>
        <begin position="92"/>
        <end position="113"/>
    </location>
</feature>
<dbReference type="GO" id="GO:0034727">
    <property type="term" value="P:piecemeal microautophagy of the nucleus"/>
    <property type="evidence" value="ECO:0007669"/>
    <property type="project" value="TreeGrafter"/>
</dbReference>
<reference evidence="2 3" key="1">
    <citation type="submission" date="2023-01" db="EMBL/GenBank/DDBJ databases">
        <authorList>
            <person name="Kreplak J."/>
        </authorList>
    </citation>
    <scope>NUCLEOTIDE SEQUENCE [LARGE SCALE GENOMIC DNA]</scope>
</reference>
<accession>A0AAV1B920</accession>
<dbReference type="EMBL" id="OX451741">
    <property type="protein sequence ID" value="CAI8619096.1"/>
    <property type="molecule type" value="Genomic_DNA"/>
</dbReference>
<dbReference type="GO" id="GO:0000407">
    <property type="term" value="C:phagophore assembly site"/>
    <property type="evidence" value="ECO:0007669"/>
    <property type="project" value="TreeGrafter"/>
</dbReference>
<evidence type="ECO:0000256" key="1">
    <source>
        <dbReference type="SAM" id="MobiDB-lite"/>
    </source>
</evidence>
<evidence type="ECO:0000313" key="2">
    <source>
        <dbReference type="EMBL" id="CAI8619096.1"/>
    </source>
</evidence>
<dbReference type="GO" id="GO:0005829">
    <property type="term" value="C:cytosol"/>
    <property type="evidence" value="ECO:0007669"/>
    <property type="project" value="TreeGrafter"/>
</dbReference>
<keyword evidence="3" id="KW-1185">Reference proteome</keyword>
<dbReference type="PANTHER" id="PTHR13430:SF15">
    <property type="entry name" value="AUTOPHAGY-RELATED PROTEIN 13B"/>
    <property type="match status" value="1"/>
</dbReference>
<protein>
    <submittedName>
        <fullName evidence="2">Uncharacterized protein</fullName>
    </submittedName>
</protein>
<gene>
    <name evidence="2" type="ORF">VFH_VI154400</name>
</gene>
<sequence>MLRNHIYHRVRLLRPYQVGDRGINGSIWHHGSVLRRWINRFTPVDTSSGRLCLKVIYCPSASNLIRNRLHSLFPPVIPDYVGSPLADPLRKFSSLSPRRRSSNFDDCKASSTSITDSSLPIYSKSHISV</sequence>
<dbReference type="GO" id="GO:0034497">
    <property type="term" value="P:protein localization to phagophore assembly site"/>
    <property type="evidence" value="ECO:0007669"/>
    <property type="project" value="TreeGrafter"/>
</dbReference>
<organism evidence="2 3">
    <name type="scientific">Vicia faba</name>
    <name type="common">Broad bean</name>
    <name type="synonym">Faba vulgaris</name>
    <dbReference type="NCBI Taxonomy" id="3906"/>
    <lineage>
        <taxon>Eukaryota</taxon>
        <taxon>Viridiplantae</taxon>
        <taxon>Streptophyta</taxon>
        <taxon>Embryophyta</taxon>
        <taxon>Tracheophyta</taxon>
        <taxon>Spermatophyta</taxon>
        <taxon>Magnoliopsida</taxon>
        <taxon>eudicotyledons</taxon>
        <taxon>Gunneridae</taxon>
        <taxon>Pentapetalae</taxon>
        <taxon>rosids</taxon>
        <taxon>fabids</taxon>
        <taxon>Fabales</taxon>
        <taxon>Fabaceae</taxon>
        <taxon>Papilionoideae</taxon>
        <taxon>50 kb inversion clade</taxon>
        <taxon>NPAAA clade</taxon>
        <taxon>Hologalegina</taxon>
        <taxon>IRL clade</taxon>
        <taxon>Fabeae</taxon>
        <taxon>Vicia</taxon>
    </lineage>
</organism>
<proteinExistence type="predicted"/>
<dbReference type="InterPro" id="IPR040182">
    <property type="entry name" value="ATG13"/>
</dbReference>
<dbReference type="GO" id="GO:1990316">
    <property type="term" value="C:Atg1/ULK1 kinase complex"/>
    <property type="evidence" value="ECO:0007669"/>
    <property type="project" value="TreeGrafter"/>
</dbReference>
<dbReference type="AlphaFoldDB" id="A0AAV1B920"/>
<name>A0AAV1B920_VICFA</name>
<dbReference type="PANTHER" id="PTHR13430">
    <property type="match status" value="1"/>
</dbReference>
<dbReference type="Proteomes" id="UP001157006">
    <property type="component" value="Chromosome 6"/>
</dbReference>
<evidence type="ECO:0000313" key="3">
    <source>
        <dbReference type="Proteomes" id="UP001157006"/>
    </source>
</evidence>